<evidence type="ECO:0000259" key="5">
    <source>
        <dbReference type="SMART" id="SM00642"/>
    </source>
</evidence>
<dbReference type="InterPro" id="IPR011837">
    <property type="entry name" value="Glycogen_debranch_GlgX"/>
</dbReference>
<evidence type="ECO:0000256" key="3">
    <source>
        <dbReference type="ARBA" id="ARBA00023295"/>
    </source>
</evidence>
<dbReference type="RefSeq" id="WP_187996671.1">
    <property type="nucleotide sequence ID" value="NZ_JACEXG010000003.1"/>
</dbReference>
<keyword evidence="2" id="KW-0378">Hydrolase</keyword>
<dbReference type="SUPFAM" id="SSF51445">
    <property type="entry name" value="(Trans)glycosidases"/>
    <property type="match status" value="1"/>
</dbReference>
<dbReference type="EMBL" id="JAFFJS010000003">
    <property type="protein sequence ID" value="MBM9433360.1"/>
    <property type="molecule type" value="Genomic_DNA"/>
</dbReference>
<evidence type="ECO:0000256" key="2">
    <source>
        <dbReference type="ARBA" id="ARBA00022801"/>
    </source>
</evidence>
<dbReference type="InterPro" id="IPR013783">
    <property type="entry name" value="Ig-like_fold"/>
</dbReference>
<evidence type="ECO:0000313" key="7">
    <source>
        <dbReference type="Proteomes" id="UP000705983"/>
    </source>
</evidence>
<reference evidence="7" key="1">
    <citation type="submission" date="2021-02" db="EMBL/GenBank/DDBJ databases">
        <title>Leucobacter sp. CX169.</title>
        <authorList>
            <person name="Cheng Y."/>
        </authorList>
    </citation>
    <scope>NUCLEOTIDE SEQUENCE [LARGE SCALE GENOMIC DNA]</scope>
    <source>
        <strain evidence="7">JY899</strain>
    </source>
</reference>
<comment type="caution">
    <text evidence="6">The sequence shown here is derived from an EMBL/GenBank/DDBJ whole genome shotgun (WGS) entry which is preliminary data.</text>
</comment>
<dbReference type="InterPro" id="IPR013780">
    <property type="entry name" value="Glyco_hydro_b"/>
</dbReference>
<accession>A0ABS2TFD0</accession>
<sequence length="743" mass="83740">MEIWPGHPYPLGATYDGSGTNFAIYSSVAERVELCLLDDDKNEQRLELTEVDAYVWHAYVPGIRPGQLYGYRVHGPYDPPNGHRCDPSKLLLDPYAKAIDGHVENSSAVFSYSFDDPSQRNEEDSLGHTMVSVVVNPFFDWGHDRPPAHEYHNSVIYEAHVKGMTMLHPDVPEDMKGTYSGLAHPAVIEHLVDLGVTAIELMPVHQFVNDTNLQDKGLSNYWGYNTIGYFAPQNTYASYGTRGEQVDEFKAMVKAYHEANIEVILDVVYNHTAEGNHMGPTLSFRGIDNASYYRLVPGDEEHYFDTTGTGNSLRMSSPHSLQMIMDSLRYWVTEMHVDGFRFDLASTLARELHAVDRLSAFFDIIQQDPVISQVKLIAEPWDVGEGGYNVGGFPPLWTEWNGQYRDTVRDFWRGEPSVLSELASRLTGSSDLYEHSGRRPMASINFVTAHDGFTMRDLVTYNEKRNEANGEGGADGESHNRSWNCGEEGPTDNPEVRDLRIRQIRNFLTTLLISQGVPMISHGDELGRTQQGNNNTYCQDNELSWVDWDLSEEQTEILEFTKTIVNFRHEHPVLRRRRFFAGDSGHGGESELGEIEWLVPSGERMEDEDWNTWFAKSVMIYLNGAAITEPDQRGAKVEDDDLLVLISADASDIDFTIPNESYGLTWHEAINTANPVVEERVYGPGDTYTVTGRSIVILRRPAEVRDEERAQLDEHGTEAKQDNAVTAPSVTEHGEETEGELDA</sequence>
<keyword evidence="7" id="KW-1185">Reference proteome</keyword>
<dbReference type="NCBIfam" id="TIGR02100">
    <property type="entry name" value="glgX_debranch"/>
    <property type="match status" value="1"/>
</dbReference>
<dbReference type="Gene3D" id="2.60.40.10">
    <property type="entry name" value="Immunoglobulins"/>
    <property type="match status" value="1"/>
</dbReference>
<dbReference type="Gene3D" id="3.20.20.80">
    <property type="entry name" value="Glycosidases"/>
    <property type="match status" value="1"/>
</dbReference>
<feature type="region of interest" description="Disordered" evidence="4">
    <location>
        <begin position="704"/>
        <end position="743"/>
    </location>
</feature>
<dbReference type="InterPro" id="IPR044505">
    <property type="entry name" value="GlgX_Isoamylase_N_E_set"/>
</dbReference>
<dbReference type="PANTHER" id="PTHR43002">
    <property type="entry name" value="GLYCOGEN DEBRANCHING ENZYME"/>
    <property type="match status" value="1"/>
</dbReference>
<evidence type="ECO:0000256" key="4">
    <source>
        <dbReference type="SAM" id="MobiDB-lite"/>
    </source>
</evidence>
<dbReference type="SUPFAM" id="SSF51011">
    <property type="entry name" value="Glycosyl hydrolase domain"/>
    <property type="match status" value="1"/>
</dbReference>
<dbReference type="InterPro" id="IPR017853">
    <property type="entry name" value="GH"/>
</dbReference>
<protein>
    <submittedName>
        <fullName evidence="6">Glycogen debranching protein GlgX</fullName>
    </submittedName>
</protein>
<dbReference type="Proteomes" id="UP000705983">
    <property type="component" value="Unassembled WGS sequence"/>
</dbReference>
<evidence type="ECO:0000256" key="1">
    <source>
        <dbReference type="ARBA" id="ARBA00008061"/>
    </source>
</evidence>
<proteinExistence type="inferred from homology"/>
<dbReference type="SUPFAM" id="SSF81296">
    <property type="entry name" value="E set domains"/>
    <property type="match status" value="1"/>
</dbReference>
<dbReference type="CDD" id="cd02856">
    <property type="entry name" value="E_set_GDE_Isoamylase_N"/>
    <property type="match status" value="1"/>
</dbReference>
<comment type="similarity">
    <text evidence="1">Belongs to the glycosyl hydrolase 13 family.</text>
</comment>
<dbReference type="Pfam" id="PF02922">
    <property type="entry name" value="CBM_48"/>
    <property type="match status" value="1"/>
</dbReference>
<dbReference type="InterPro" id="IPR004193">
    <property type="entry name" value="Glyco_hydro_13_N"/>
</dbReference>
<keyword evidence="3" id="KW-0326">Glycosidase</keyword>
<dbReference type="CDD" id="cd11326">
    <property type="entry name" value="AmyAc_Glg_debranch"/>
    <property type="match status" value="1"/>
</dbReference>
<evidence type="ECO:0000313" key="6">
    <source>
        <dbReference type="EMBL" id="MBM9433360.1"/>
    </source>
</evidence>
<dbReference type="SMART" id="SM00642">
    <property type="entry name" value="Aamy"/>
    <property type="match status" value="1"/>
</dbReference>
<feature type="domain" description="Glycosyl hydrolase family 13 catalytic" evidence="5">
    <location>
        <begin position="108"/>
        <end position="568"/>
    </location>
</feature>
<dbReference type="Pfam" id="PF00128">
    <property type="entry name" value="Alpha-amylase"/>
    <property type="match status" value="1"/>
</dbReference>
<name>A0ABS2TFD0_9ACTO</name>
<organism evidence="6 7">
    <name type="scientific">Flaviflexus equikiangi</name>
    <dbReference type="NCBI Taxonomy" id="2758573"/>
    <lineage>
        <taxon>Bacteria</taxon>
        <taxon>Bacillati</taxon>
        <taxon>Actinomycetota</taxon>
        <taxon>Actinomycetes</taxon>
        <taxon>Actinomycetales</taxon>
        <taxon>Actinomycetaceae</taxon>
        <taxon>Flaviflexus</taxon>
    </lineage>
</organism>
<gene>
    <name evidence="6" type="primary">glgX</name>
    <name evidence="6" type="ORF">JVW63_06575</name>
</gene>
<dbReference type="InterPro" id="IPR014756">
    <property type="entry name" value="Ig_E-set"/>
</dbReference>
<feature type="compositionally biased region" description="Basic and acidic residues" evidence="4">
    <location>
        <begin position="704"/>
        <end position="721"/>
    </location>
</feature>
<dbReference type="InterPro" id="IPR006047">
    <property type="entry name" value="GH13_cat_dom"/>
</dbReference>
<dbReference type="Gene3D" id="2.60.40.1180">
    <property type="entry name" value="Golgi alpha-mannosidase II"/>
    <property type="match status" value="1"/>
</dbReference>
<feature type="region of interest" description="Disordered" evidence="4">
    <location>
        <begin position="466"/>
        <end position="496"/>
    </location>
</feature>